<dbReference type="OrthoDB" id="2133190at2759"/>
<evidence type="ECO:0000256" key="2">
    <source>
        <dbReference type="SAM" id="MobiDB-lite"/>
    </source>
</evidence>
<evidence type="ECO:0000313" key="5">
    <source>
        <dbReference type="Proteomes" id="UP000649328"/>
    </source>
</evidence>
<dbReference type="SUPFAM" id="SSF47459">
    <property type="entry name" value="HLH, helix-loop-helix DNA-binding domain"/>
    <property type="match status" value="1"/>
</dbReference>
<reference evidence="4" key="1">
    <citation type="submission" date="2020-10" db="EMBL/GenBank/DDBJ databases">
        <title>The Whole-Genome Sequence of Metschnikowia persimmonesis, a Novel Endophytic Yeast Species Isolated from Medicinal Plant Diospyros kaki Thumb.</title>
        <authorList>
            <person name="Rahmat E."/>
            <person name="Kang Y."/>
        </authorList>
    </citation>
    <scope>NUCLEOTIDE SEQUENCE</scope>
    <source>
        <strain evidence="4">KIOM G15050</strain>
    </source>
</reference>
<dbReference type="Proteomes" id="UP000649328">
    <property type="component" value="Unassembled WGS sequence"/>
</dbReference>
<dbReference type="InterPro" id="IPR036638">
    <property type="entry name" value="HLH_DNA-bd_sf"/>
</dbReference>
<dbReference type="PANTHER" id="PTHR47336">
    <property type="entry name" value="TRANSCRIPTION FACTOR HMS1-RELATED"/>
    <property type="match status" value="1"/>
</dbReference>
<feature type="compositionally biased region" description="Basic and acidic residues" evidence="2">
    <location>
        <begin position="33"/>
        <end position="45"/>
    </location>
</feature>
<dbReference type="InterPro" id="IPR011598">
    <property type="entry name" value="bHLH_dom"/>
</dbReference>
<name>A0A8H7GT66_9ASCO</name>
<dbReference type="InterPro" id="IPR052099">
    <property type="entry name" value="Regulatory_TF_Diverse"/>
</dbReference>
<feature type="coiled-coil region" evidence="1">
    <location>
        <begin position="104"/>
        <end position="131"/>
    </location>
</feature>
<feature type="region of interest" description="Disordered" evidence="2">
    <location>
        <begin position="1"/>
        <end position="45"/>
    </location>
</feature>
<dbReference type="SMART" id="SM00353">
    <property type="entry name" value="HLH"/>
    <property type="match status" value="1"/>
</dbReference>
<sequence>MSPYGGPEDDYEPSEKSTKPTDLKAKAKSARVSKPERKPKTSHNVIEKKYRTSINSKILELREVVPTLKFATGKARVSMADLDGLSPACKLNKASILTKANEYIHHMKKKNKKLQLQISEIQELIFQAEASPVLPLRQYPDNLNSYSYLEPNTTHMYQRRQQQPDSLFSNYSTFTDSTQAPVPVQAEPQSQNANLFFGGLATLMGSSYINDNNFQAMSAVPLFPVRIFTSAPAAQMIATLRICTAAFGLLMMAYSVLGSFLLKGGKGKKNRIPEPVSWALSTIGIRPRDAFNDTEKNRVLAYLSGSTPASMADWVKTYLRLRTKENSFETILLQFLVGSVIIKKGFALSKLVALDMKWKRRALATAPYPGTETSLQKLQQLIKTVDGLLMFSSDTFAQRLYNKLIVLLSSLIAYYSRHAGTDKLLHLLNHLKMREGKNAMSLLSFTCLLKLLSTFLKTENEDTDATSPGKKCNDIASSLSSRNCQVLESLIKGMNEWLDDDTKLVILTQNLRSDLSNLIISKGIALNKL</sequence>
<dbReference type="AlphaFoldDB" id="A0A8H7GT66"/>
<feature type="compositionally biased region" description="Basic and acidic residues" evidence="2">
    <location>
        <begin position="13"/>
        <end position="25"/>
    </location>
</feature>
<organism evidence="4 5">
    <name type="scientific">Metschnikowia pulcherrima</name>
    <dbReference type="NCBI Taxonomy" id="27326"/>
    <lineage>
        <taxon>Eukaryota</taxon>
        <taxon>Fungi</taxon>
        <taxon>Dikarya</taxon>
        <taxon>Ascomycota</taxon>
        <taxon>Saccharomycotina</taxon>
        <taxon>Pichiomycetes</taxon>
        <taxon>Metschnikowiaceae</taxon>
        <taxon>Metschnikowia</taxon>
    </lineage>
</organism>
<proteinExistence type="predicted"/>
<keyword evidence="1" id="KW-0175">Coiled coil</keyword>
<evidence type="ECO:0000259" key="3">
    <source>
        <dbReference type="PROSITE" id="PS50888"/>
    </source>
</evidence>
<protein>
    <recommendedName>
        <fullName evidence="3">BHLH domain-containing protein</fullName>
    </recommendedName>
</protein>
<accession>A0A8H7GT66</accession>
<dbReference type="Gene3D" id="4.10.280.10">
    <property type="entry name" value="Helix-loop-helix DNA-binding domain"/>
    <property type="match status" value="1"/>
</dbReference>
<evidence type="ECO:0000313" key="4">
    <source>
        <dbReference type="EMBL" id="KAF8002137.1"/>
    </source>
</evidence>
<dbReference type="Pfam" id="PF00010">
    <property type="entry name" value="HLH"/>
    <property type="match status" value="1"/>
</dbReference>
<dbReference type="EMBL" id="JACBPP010000004">
    <property type="protein sequence ID" value="KAF8002137.1"/>
    <property type="molecule type" value="Genomic_DNA"/>
</dbReference>
<feature type="domain" description="BHLH" evidence="3">
    <location>
        <begin position="38"/>
        <end position="107"/>
    </location>
</feature>
<evidence type="ECO:0000256" key="1">
    <source>
        <dbReference type="SAM" id="Coils"/>
    </source>
</evidence>
<dbReference type="PROSITE" id="PS50888">
    <property type="entry name" value="BHLH"/>
    <property type="match status" value="1"/>
</dbReference>
<gene>
    <name evidence="4" type="ORF">HF325_003102</name>
</gene>
<comment type="caution">
    <text evidence="4">The sequence shown here is derived from an EMBL/GenBank/DDBJ whole genome shotgun (WGS) entry which is preliminary data.</text>
</comment>
<keyword evidence="5" id="KW-1185">Reference proteome</keyword>
<dbReference type="GO" id="GO:0046983">
    <property type="term" value="F:protein dimerization activity"/>
    <property type="evidence" value="ECO:0007669"/>
    <property type="project" value="InterPro"/>
</dbReference>
<dbReference type="PANTHER" id="PTHR47336:SF2">
    <property type="entry name" value="TRANSCRIPTION FACTOR HMS1-RELATED"/>
    <property type="match status" value="1"/>
</dbReference>